<sequence>MKNNKWFLFVVVISLTDCILPFFLALFYLGYNYMNMVLSALGSEDSPVRAIYNIWMLCLGVSFIFIGLHVYRSYESVAKYSRTCLLLITLGYAVFDCINSGFFSIGDSKNMVTIPQMIHGYGSVIGCTLFTFSGLIAAVMLWKSYRNAALLLLLDFIVCLLAFTIFVASENIGADSNGIVKIMTYEGLWQRISFLFMYVPHIVLCMITLRKKVNLGGK</sequence>
<feature type="transmembrane region" description="Helical" evidence="1">
    <location>
        <begin position="83"/>
        <end position="106"/>
    </location>
</feature>
<feature type="transmembrane region" description="Helical" evidence="1">
    <location>
        <begin position="188"/>
        <end position="209"/>
    </location>
</feature>
<feature type="transmembrane region" description="Helical" evidence="1">
    <location>
        <begin position="118"/>
        <end position="142"/>
    </location>
</feature>
<evidence type="ECO:0000313" key="2">
    <source>
        <dbReference type="EMBL" id="BCN29874.1"/>
    </source>
</evidence>
<feature type="transmembrane region" description="Helical" evidence="1">
    <location>
        <begin position="50"/>
        <end position="71"/>
    </location>
</feature>
<dbReference type="KEGG" id="ahb:bsdtb5_11690"/>
<evidence type="ECO:0000256" key="1">
    <source>
        <dbReference type="SAM" id="Phobius"/>
    </source>
</evidence>
<feature type="transmembrane region" description="Helical" evidence="1">
    <location>
        <begin position="149"/>
        <end position="168"/>
    </location>
</feature>
<keyword evidence="1" id="KW-0812">Transmembrane</keyword>
<dbReference type="Proteomes" id="UP000595897">
    <property type="component" value="Chromosome"/>
</dbReference>
<dbReference type="AlphaFoldDB" id="A0A7R7EJG5"/>
<reference evidence="2 3" key="1">
    <citation type="submission" date="2020-11" db="EMBL/GenBank/DDBJ databases">
        <title>Draft genome sequencing of a Lachnospiraceae strain isolated from anoxic soil subjected to BSD treatment.</title>
        <authorList>
            <person name="Uek A."/>
            <person name="Tonouchi A."/>
        </authorList>
    </citation>
    <scope>NUCLEOTIDE SEQUENCE [LARGE SCALE GENOMIC DNA]</scope>
    <source>
        <strain evidence="2 3">TB5</strain>
    </source>
</reference>
<keyword evidence="1" id="KW-1133">Transmembrane helix</keyword>
<organism evidence="2 3">
    <name type="scientific">Anaeromicropila herbilytica</name>
    <dbReference type="NCBI Taxonomy" id="2785025"/>
    <lineage>
        <taxon>Bacteria</taxon>
        <taxon>Bacillati</taxon>
        <taxon>Bacillota</taxon>
        <taxon>Clostridia</taxon>
        <taxon>Lachnospirales</taxon>
        <taxon>Lachnospiraceae</taxon>
        <taxon>Anaeromicropila</taxon>
    </lineage>
</organism>
<dbReference type="InterPro" id="IPR009339">
    <property type="entry name" value="DUF998"/>
</dbReference>
<keyword evidence="3" id="KW-1185">Reference proteome</keyword>
<evidence type="ECO:0000313" key="3">
    <source>
        <dbReference type="Proteomes" id="UP000595897"/>
    </source>
</evidence>
<dbReference type="Pfam" id="PF06197">
    <property type="entry name" value="DUF998"/>
    <property type="match status" value="1"/>
</dbReference>
<name>A0A7R7EJG5_9FIRM</name>
<dbReference type="EMBL" id="AP024169">
    <property type="protein sequence ID" value="BCN29874.1"/>
    <property type="molecule type" value="Genomic_DNA"/>
</dbReference>
<gene>
    <name evidence="2" type="ORF">bsdtb5_11690</name>
</gene>
<accession>A0A7R7EJG5</accession>
<feature type="transmembrane region" description="Helical" evidence="1">
    <location>
        <begin position="7"/>
        <end position="30"/>
    </location>
</feature>
<dbReference type="RefSeq" id="WP_271715129.1">
    <property type="nucleotide sequence ID" value="NZ_AP024169.1"/>
</dbReference>
<proteinExistence type="predicted"/>
<keyword evidence="1" id="KW-0472">Membrane</keyword>
<protein>
    <submittedName>
        <fullName evidence="2">Membrane protein</fullName>
    </submittedName>
</protein>